<dbReference type="Proteomes" id="UP001432027">
    <property type="component" value="Unassembled WGS sequence"/>
</dbReference>
<gene>
    <name evidence="1" type="ORF">PENTCL1PPCAC_15475</name>
</gene>
<protein>
    <submittedName>
        <fullName evidence="1">Uncharacterized protein</fullName>
    </submittedName>
</protein>
<dbReference type="InterPro" id="IPR038885">
    <property type="entry name" value="PLB1"/>
</dbReference>
<dbReference type="SUPFAM" id="SSF52266">
    <property type="entry name" value="SGNH hydrolase"/>
    <property type="match status" value="1"/>
</dbReference>
<dbReference type="Gene3D" id="3.40.50.1110">
    <property type="entry name" value="SGNH hydrolase"/>
    <property type="match status" value="1"/>
</dbReference>
<dbReference type="CDD" id="cd01824">
    <property type="entry name" value="Phospholipase_B_like"/>
    <property type="match status" value="1"/>
</dbReference>
<dbReference type="AlphaFoldDB" id="A0AAV5TGQ4"/>
<dbReference type="InterPro" id="IPR001087">
    <property type="entry name" value="GDSL"/>
</dbReference>
<reference evidence="1" key="1">
    <citation type="submission" date="2023-10" db="EMBL/GenBank/DDBJ databases">
        <title>Genome assembly of Pristionchus species.</title>
        <authorList>
            <person name="Yoshida K."/>
            <person name="Sommer R.J."/>
        </authorList>
    </citation>
    <scope>NUCLEOTIDE SEQUENCE</scope>
    <source>
        <strain evidence="1">RS0144</strain>
    </source>
</reference>
<dbReference type="GO" id="GO:0006644">
    <property type="term" value="P:phospholipid metabolic process"/>
    <property type="evidence" value="ECO:0007669"/>
    <property type="project" value="TreeGrafter"/>
</dbReference>
<organism evidence="1 2">
    <name type="scientific">Pristionchus entomophagus</name>
    <dbReference type="NCBI Taxonomy" id="358040"/>
    <lineage>
        <taxon>Eukaryota</taxon>
        <taxon>Metazoa</taxon>
        <taxon>Ecdysozoa</taxon>
        <taxon>Nematoda</taxon>
        <taxon>Chromadorea</taxon>
        <taxon>Rhabditida</taxon>
        <taxon>Rhabditina</taxon>
        <taxon>Diplogasteromorpha</taxon>
        <taxon>Diplogasteroidea</taxon>
        <taxon>Neodiplogasteridae</taxon>
        <taxon>Pristionchus</taxon>
    </lineage>
</organism>
<evidence type="ECO:0000313" key="1">
    <source>
        <dbReference type="EMBL" id="GMS93300.1"/>
    </source>
</evidence>
<dbReference type="InterPro" id="IPR035547">
    <property type="entry name" value="Phospholipase_B"/>
</dbReference>
<dbReference type="EMBL" id="BTSX01000004">
    <property type="protein sequence ID" value="GMS93300.1"/>
    <property type="molecule type" value="Genomic_DNA"/>
</dbReference>
<sequence>RSKTVPKSVHSLRYADIDVIAALGDSLTAGNGAGANVNDAVAVLIQYRGLTFAMGGDKPLDEHITLPSILQKFNPDLFGYSTGTGSANVWKTSKLNAAVPGAASIDLIGQANDLIRRLKDHPEIDVKNQWKLVHIFIGANDICDWCDYPDMVSSDHLRNNIEKAVTILKDNLPKTIVVLVGMLDLSLLRKIDKDKYFCDALHTFECPCERELNFPDEDISNECKKYMAAEQELMDGRFDTTDDFSLVILPFLEDINTPPMTPEGEPDLSFFAPDCFHFSQYGHAVIAKTLWNNLVQPVGVKDRYANLTDLTPPLACPDAACPFIRTTKNSENCEKYMTPAAN</sequence>
<name>A0AAV5TGQ4_9BILA</name>
<dbReference type="GO" id="GO:0004620">
    <property type="term" value="F:phospholipase activity"/>
    <property type="evidence" value="ECO:0007669"/>
    <property type="project" value="InterPro"/>
</dbReference>
<feature type="non-terminal residue" evidence="1">
    <location>
        <position position="1"/>
    </location>
</feature>
<keyword evidence="2" id="KW-1185">Reference proteome</keyword>
<evidence type="ECO:0000313" key="2">
    <source>
        <dbReference type="Proteomes" id="UP001432027"/>
    </source>
</evidence>
<dbReference type="FunFam" id="3.40.50.1110:FF:000017">
    <property type="entry name" value="Protein CBG05119"/>
    <property type="match status" value="1"/>
</dbReference>
<proteinExistence type="predicted"/>
<dbReference type="PANTHER" id="PTHR21325">
    <property type="entry name" value="PHOSPHOLIPASE B, PLB1"/>
    <property type="match status" value="1"/>
</dbReference>
<dbReference type="PANTHER" id="PTHR21325:SF31">
    <property type="entry name" value="GH22081P-RELATED"/>
    <property type="match status" value="1"/>
</dbReference>
<dbReference type="InterPro" id="IPR036514">
    <property type="entry name" value="SGNH_hydro_sf"/>
</dbReference>
<comment type="caution">
    <text evidence="1">The sequence shown here is derived from an EMBL/GenBank/DDBJ whole genome shotgun (WGS) entry which is preliminary data.</text>
</comment>
<accession>A0AAV5TGQ4</accession>
<dbReference type="Pfam" id="PF00657">
    <property type="entry name" value="Lipase_GDSL"/>
    <property type="match status" value="1"/>
</dbReference>